<feature type="signal peptide" evidence="1">
    <location>
        <begin position="1"/>
        <end position="21"/>
    </location>
</feature>
<accession>A0AAU7ZG08</accession>
<dbReference type="Pfam" id="PF14366">
    <property type="entry name" value="DUF4410"/>
    <property type="match status" value="1"/>
</dbReference>
<dbReference type="KEGG" id="temp:RBB75_04700"/>
<proteinExistence type="predicted"/>
<keyword evidence="1" id="KW-0732">Signal</keyword>
<dbReference type="EMBL" id="CP132932">
    <property type="protein sequence ID" value="XCB27620.1"/>
    <property type="molecule type" value="Genomic_DNA"/>
</dbReference>
<dbReference type="InterPro" id="IPR025522">
    <property type="entry name" value="DUF4410"/>
</dbReference>
<gene>
    <name evidence="2" type="ORF">RBB75_04700</name>
</gene>
<sequence>MKLMRRLSALSLLLVSLNVVAQAPPAQSSAAPQTLPTFTFTKDMTVYVSDFELDAQNVQVDKGSVIDQVRPGILERPSKKEQRDPEAQAKKLVDTMSKSIVSDLQKAGYKAQRLTDDDPKPTAGAWVHGVFTQVDEGSRIHRAVIGFGSGKTTMELVVTLSDLASPKKPLYESSEEGASKKKPGAVITLNPYVAAAKFVMEKNAPEKTVKSTASAITKEIVQHLQPSPSLPAM</sequence>
<reference evidence="2" key="2">
    <citation type="journal article" date="2024" name="Environ. Microbiol.">
        <title>Genome analysis and description of Tunturibacter gen. nov. expands the diversity of Terriglobia in tundra soils.</title>
        <authorList>
            <person name="Messyasz A."/>
            <person name="Mannisto M.K."/>
            <person name="Kerkhof L.J."/>
            <person name="Haggblom M.M."/>
        </authorList>
    </citation>
    <scope>NUCLEOTIDE SEQUENCE</scope>
    <source>
        <strain evidence="2">M8UP23</strain>
    </source>
</reference>
<evidence type="ECO:0000256" key="1">
    <source>
        <dbReference type="SAM" id="SignalP"/>
    </source>
</evidence>
<protein>
    <submittedName>
        <fullName evidence="2">DUF4410 domain-containing protein</fullName>
    </submittedName>
</protein>
<reference evidence="2" key="1">
    <citation type="submission" date="2023-08" db="EMBL/GenBank/DDBJ databases">
        <authorList>
            <person name="Messyasz A."/>
            <person name="Mannisto M.K."/>
            <person name="Kerkhof L.J."/>
            <person name="Haggblom M."/>
        </authorList>
    </citation>
    <scope>NUCLEOTIDE SEQUENCE</scope>
    <source>
        <strain evidence="2">M8UP23</strain>
    </source>
</reference>
<dbReference type="AlphaFoldDB" id="A0AAU7ZG08"/>
<evidence type="ECO:0000313" key="2">
    <source>
        <dbReference type="EMBL" id="XCB27620.1"/>
    </source>
</evidence>
<feature type="chain" id="PRO_5043380894" evidence="1">
    <location>
        <begin position="22"/>
        <end position="233"/>
    </location>
</feature>
<name>A0AAU7ZG08_9BACT</name>
<dbReference type="RefSeq" id="WP_353069735.1">
    <property type="nucleotide sequence ID" value="NZ_CP132932.1"/>
</dbReference>
<organism evidence="2">
    <name type="scientific">Tunturiibacter empetritectus</name>
    <dbReference type="NCBI Taxonomy" id="3069691"/>
    <lineage>
        <taxon>Bacteria</taxon>
        <taxon>Pseudomonadati</taxon>
        <taxon>Acidobacteriota</taxon>
        <taxon>Terriglobia</taxon>
        <taxon>Terriglobales</taxon>
        <taxon>Acidobacteriaceae</taxon>
        <taxon>Tunturiibacter</taxon>
    </lineage>
</organism>